<dbReference type="Pfam" id="PF00361">
    <property type="entry name" value="Proton_antipo_M"/>
    <property type="match status" value="1"/>
</dbReference>
<dbReference type="AlphaFoldDB" id="A0A0D3RB40"/>
<reference evidence="18" key="1">
    <citation type="journal article" date="2015" name="Parasit. Vectors">
        <title>Mitochondrial and nuclear ribosomal DNA dataset supports that Paramphistomum leydeni (Trematoda: Digenea) is a distinct rumen fluke species.</title>
        <authorList>
            <person name="Ma J."/>
            <person name="He J.J."/>
            <person name="Liu G."/>
            <person name="Zhou D."/>
            <person name="Liu J."/>
            <person name="Liu Y."/>
            <person name="Zhu X.Q."/>
        </authorList>
    </citation>
    <scope>NUCLEOTIDE SEQUENCE</scope>
</reference>
<dbReference type="GO" id="GO:0008137">
    <property type="term" value="F:NADH dehydrogenase (ubiquinone) activity"/>
    <property type="evidence" value="ECO:0007669"/>
    <property type="project" value="UniProtKB-UniRule"/>
</dbReference>
<keyword evidence="9 16" id="KW-0249">Electron transport</keyword>
<evidence type="ECO:0000256" key="2">
    <source>
        <dbReference type="ARBA" id="ARBA00009025"/>
    </source>
</evidence>
<sequence length="426" mass="47636">MSFSKFDWYTGGIVYIFSLFVLLVWSVVSGLWDYSLVGGLVTSSYFCFDSVSLYLVLLSVFLWMSLLFLFSVVTLSSKILITLSVMCSLVSYCCVHSLVFWVFYEMSILLLLLLLVLESPYSERYIASWYLLGYVVLTSLPMLLCIFYLSLNWGSFNLRFWFDSYEGCVSSGVFAVLAVMFITKIPLPPFHVWLPIVHAEASSIVSVCLSGYIMKLGVLGICRFCSHLLSGLVLSNSYMIVALLLAVLFFFSATRELDGKRWLAFLSLSHIIIAAVCLSVVGFEGSSLAFVFSLGHGLSAGVTFIFLWLAYEVSGSRNWNVLKYCLSGGLFMRCLAASCLCTVASLPPTVQFFSEVFILSEAGVLSSFFICAFYFYLFCSGLVPLFLIGSLLSRHYSISFAGGSVWCYFSSILFLVVWSFIWFIVA</sequence>
<evidence type="ECO:0000256" key="6">
    <source>
        <dbReference type="ARBA" id="ARBA00022660"/>
    </source>
</evidence>
<keyword evidence="12 16" id="KW-0830">Ubiquinone</keyword>
<feature type="transmembrane region" description="Helical" evidence="16">
    <location>
        <begin position="52"/>
        <end position="70"/>
    </location>
</feature>
<dbReference type="EMBL" id="KP341657">
    <property type="protein sequence ID" value="AJR32854.1"/>
    <property type="molecule type" value="Genomic_DNA"/>
</dbReference>
<feature type="transmembrane region" description="Helical" evidence="16">
    <location>
        <begin position="321"/>
        <end position="346"/>
    </location>
</feature>
<feature type="transmembrane region" description="Helical" evidence="16">
    <location>
        <begin position="129"/>
        <end position="149"/>
    </location>
</feature>
<evidence type="ECO:0000256" key="1">
    <source>
        <dbReference type="ARBA" id="ARBA00004225"/>
    </source>
</evidence>
<feature type="transmembrane region" description="Helical" evidence="16">
    <location>
        <begin position="12"/>
        <end position="32"/>
    </location>
</feature>
<keyword evidence="13 16" id="KW-0496">Mitochondrion</keyword>
<comment type="function">
    <text evidence="16">Core subunit of the mitochondrial membrane respiratory chain NADH dehydrogenase (Complex I) which catalyzes electron transfer from NADH through the respiratory chain, using ubiquinone as an electron acceptor. Essential for the catalytic activity and assembly of complex I.</text>
</comment>
<accession>A0A0D3RB40</accession>
<evidence type="ECO:0000256" key="10">
    <source>
        <dbReference type="ARBA" id="ARBA00022989"/>
    </source>
</evidence>
<evidence type="ECO:0000256" key="5">
    <source>
        <dbReference type="ARBA" id="ARBA00022448"/>
    </source>
</evidence>
<feature type="transmembrane region" description="Helical" evidence="16">
    <location>
        <begin position="199"/>
        <end position="221"/>
    </location>
</feature>
<evidence type="ECO:0000256" key="16">
    <source>
        <dbReference type="RuleBase" id="RU003297"/>
    </source>
</evidence>
<protein>
    <recommendedName>
        <fullName evidence="4 16">NADH-ubiquinone oxidoreductase chain 4</fullName>
        <ecNumber evidence="3 16">7.1.1.2</ecNumber>
    </recommendedName>
</protein>
<dbReference type="GO" id="GO:0042773">
    <property type="term" value="P:ATP synthesis coupled electron transport"/>
    <property type="evidence" value="ECO:0007669"/>
    <property type="project" value="InterPro"/>
</dbReference>
<evidence type="ECO:0000256" key="15">
    <source>
        <dbReference type="ARBA" id="ARBA00049551"/>
    </source>
</evidence>
<dbReference type="EC" id="7.1.1.2" evidence="3 16"/>
<dbReference type="PRINTS" id="PR01437">
    <property type="entry name" value="NUOXDRDTASE4"/>
</dbReference>
<dbReference type="PANTHER" id="PTHR43507">
    <property type="entry name" value="NADH-UBIQUINONE OXIDOREDUCTASE CHAIN 4"/>
    <property type="match status" value="1"/>
</dbReference>
<gene>
    <name evidence="18" type="primary">nad4</name>
</gene>
<dbReference type="GO" id="GO:0015990">
    <property type="term" value="P:electron transport coupled proton transport"/>
    <property type="evidence" value="ECO:0007669"/>
    <property type="project" value="TreeGrafter"/>
</dbReference>
<keyword evidence="6 16" id="KW-0679">Respiratory chain</keyword>
<keyword evidence="8" id="KW-1278">Translocase</keyword>
<comment type="subcellular location">
    <subcellularLocation>
        <location evidence="1 16">Mitochondrion membrane</location>
        <topology evidence="1 16">Multi-pass membrane protein</topology>
    </subcellularLocation>
</comment>
<evidence type="ECO:0000313" key="18">
    <source>
        <dbReference type="EMBL" id="AJR32854.1"/>
    </source>
</evidence>
<dbReference type="GO" id="GO:0031966">
    <property type="term" value="C:mitochondrial membrane"/>
    <property type="evidence" value="ECO:0007669"/>
    <property type="project" value="UniProtKB-SubCell"/>
</dbReference>
<evidence type="ECO:0000256" key="14">
    <source>
        <dbReference type="ARBA" id="ARBA00023136"/>
    </source>
</evidence>
<evidence type="ECO:0000256" key="4">
    <source>
        <dbReference type="ARBA" id="ARBA00021006"/>
    </source>
</evidence>
<organism evidence="18">
    <name type="scientific">Paramphistomum leydeni</name>
    <dbReference type="NCBI Taxonomy" id="851063"/>
    <lineage>
        <taxon>Eukaryota</taxon>
        <taxon>Metazoa</taxon>
        <taxon>Spiralia</taxon>
        <taxon>Lophotrochozoa</taxon>
        <taxon>Platyhelminthes</taxon>
        <taxon>Trematoda</taxon>
        <taxon>Digenea</taxon>
        <taxon>Plagiorchiida</taxon>
        <taxon>Pronocephalata</taxon>
        <taxon>Paramphistomoidea</taxon>
        <taxon>Paramphistomidae</taxon>
        <taxon>Paramphistomum</taxon>
    </lineage>
</organism>
<evidence type="ECO:0000259" key="17">
    <source>
        <dbReference type="Pfam" id="PF00361"/>
    </source>
</evidence>
<evidence type="ECO:0000256" key="9">
    <source>
        <dbReference type="ARBA" id="ARBA00022982"/>
    </source>
</evidence>
<feature type="transmembrane region" description="Helical" evidence="16">
    <location>
        <begin position="289"/>
        <end position="309"/>
    </location>
</feature>
<evidence type="ECO:0000256" key="7">
    <source>
        <dbReference type="ARBA" id="ARBA00022692"/>
    </source>
</evidence>
<feature type="transmembrane region" description="Helical" evidence="16">
    <location>
        <begin position="98"/>
        <end position="117"/>
    </location>
</feature>
<dbReference type="InterPro" id="IPR003918">
    <property type="entry name" value="NADH_UbQ_OxRdtase"/>
</dbReference>
<dbReference type="InterPro" id="IPR001750">
    <property type="entry name" value="ND/Mrp_TM"/>
</dbReference>
<name>A0A0D3RB40_9TREM</name>
<evidence type="ECO:0000256" key="3">
    <source>
        <dbReference type="ARBA" id="ARBA00012944"/>
    </source>
</evidence>
<keyword evidence="10 16" id="KW-1133">Transmembrane helix</keyword>
<feature type="transmembrane region" description="Helical" evidence="16">
    <location>
        <begin position="227"/>
        <end position="251"/>
    </location>
</feature>
<evidence type="ECO:0000256" key="13">
    <source>
        <dbReference type="ARBA" id="ARBA00023128"/>
    </source>
</evidence>
<feature type="transmembrane region" description="Helical" evidence="16">
    <location>
        <begin position="169"/>
        <end position="187"/>
    </location>
</feature>
<keyword evidence="14 16" id="KW-0472">Membrane</keyword>
<feature type="transmembrane region" description="Helical" evidence="16">
    <location>
        <begin position="405"/>
        <end position="425"/>
    </location>
</feature>
<keyword evidence="5 16" id="KW-0813">Transport</keyword>
<comment type="similarity">
    <text evidence="2 16">Belongs to the complex I subunit 4 family.</text>
</comment>
<keyword evidence="7 16" id="KW-0812">Transmembrane</keyword>
<feature type="transmembrane region" description="Helical" evidence="16">
    <location>
        <begin position="366"/>
        <end position="393"/>
    </location>
</feature>
<keyword evidence="11 16" id="KW-0520">NAD</keyword>
<evidence type="ECO:0000256" key="11">
    <source>
        <dbReference type="ARBA" id="ARBA00023027"/>
    </source>
</evidence>
<geneLocation type="mitochondrion" evidence="18"/>
<proteinExistence type="inferred from homology"/>
<evidence type="ECO:0000256" key="8">
    <source>
        <dbReference type="ARBA" id="ARBA00022967"/>
    </source>
</evidence>
<evidence type="ECO:0000256" key="12">
    <source>
        <dbReference type="ARBA" id="ARBA00023075"/>
    </source>
</evidence>
<feature type="transmembrane region" description="Helical" evidence="16">
    <location>
        <begin position="263"/>
        <end position="283"/>
    </location>
</feature>
<comment type="catalytic activity">
    <reaction evidence="15 16">
        <text>a ubiquinone + NADH + 5 H(+)(in) = a ubiquinol + NAD(+) + 4 H(+)(out)</text>
        <dbReference type="Rhea" id="RHEA:29091"/>
        <dbReference type="Rhea" id="RHEA-COMP:9565"/>
        <dbReference type="Rhea" id="RHEA-COMP:9566"/>
        <dbReference type="ChEBI" id="CHEBI:15378"/>
        <dbReference type="ChEBI" id="CHEBI:16389"/>
        <dbReference type="ChEBI" id="CHEBI:17976"/>
        <dbReference type="ChEBI" id="CHEBI:57540"/>
        <dbReference type="ChEBI" id="CHEBI:57945"/>
        <dbReference type="EC" id="7.1.1.2"/>
    </reaction>
</comment>
<dbReference type="PANTHER" id="PTHR43507:SF20">
    <property type="entry name" value="NADH-UBIQUINONE OXIDOREDUCTASE CHAIN 4"/>
    <property type="match status" value="1"/>
</dbReference>
<dbReference type="GO" id="GO:0048039">
    <property type="term" value="F:ubiquinone binding"/>
    <property type="evidence" value="ECO:0007669"/>
    <property type="project" value="TreeGrafter"/>
</dbReference>
<dbReference type="GO" id="GO:0003954">
    <property type="term" value="F:NADH dehydrogenase activity"/>
    <property type="evidence" value="ECO:0007669"/>
    <property type="project" value="TreeGrafter"/>
</dbReference>
<feature type="domain" description="NADH:quinone oxidoreductase/Mrp antiporter transmembrane" evidence="17">
    <location>
        <begin position="98"/>
        <end position="373"/>
    </location>
</feature>